<dbReference type="AlphaFoldDB" id="A0A091BC59"/>
<name>A0A091BC59_9GAMM</name>
<dbReference type="STRING" id="1384056.N787_04155"/>
<evidence type="ECO:0000259" key="2">
    <source>
        <dbReference type="Pfam" id="PF03886"/>
    </source>
</evidence>
<feature type="signal peptide" evidence="1">
    <location>
        <begin position="1"/>
        <end position="15"/>
    </location>
</feature>
<dbReference type="Gene3D" id="3.40.50.10610">
    <property type="entry name" value="ABC-type transport auxiliary lipoprotein component"/>
    <property type="match status" value="1"/>
</dbReference>
<keyword evidence="4" id="KW-1185">Reference proteome</keyword>
<dbReference type="SUPFAM" id="SSF159594">
    <property type="entry name" value="XCC0632-like"/>
    <property type="match status" value="1"/>
</dbReference>
<gene>
    <name evidence="3" type="ORF">N787_04155</name>
</gene>
<organism evidence="3 4">
    <name type="scientific">Arenimonas metalli CF5-1</name>
    <dbReference type="NCBI Taxonomy" id="1384056"/>
    <lineage>
        <taxon>Bacteria</taxon>
        <taxon>Pseudomonadati</taxon>
        <taxon>Pseudomonadota</taxon>
        <taxon>Gammaproteobacteria</taxon>
        <taxon>Lysobacterales</taxon>
        <taxon>Lysobacteraceae</taxon>
        <taxon>Arenimonas</taxon>
    </lineage>
</organism>
<dbReference type="OrthoDB" id="5795476at2"/>
<comment type="caution">
    <text evidence="3">The sequence shown here is derived from an EMBL/GenBank/DDBJ whole genome shotgun (WGS) entry which is preliminary data.</text>
</comment>
<dbReference type="InterPro" id="IPR005586">
    <property type="entry name" value="ABC_trans_aux"/>
</dbReference>
<accession>A0A091BC59</accession>
<proteinExistence type="predicted"/>
<evidence type="ECO:0000313" key="4">
    <source>
        <dbReference type="Proteomes" id="UP000029393"/>
    </source>
</evidence>
<evidence type="ECO:0000313" key="3">
    <source>
        <dbReference type="EMBL" id="KFN41965.1"/>
    </source>
</evidence>
<sequence>MIRAIALLGATTLLAGCAAIGGPKTDVKIFAPASSVTVDAAWPAVDWHLTVVTSAANQMLDSSRIAVRPTPDRFQVYKGAAWADDAPELLQTALIEGFEDAGKLAAVGRFGGGSRGDAGLLVEVRAFETVYVDGRPEAVIEVQARLVQFRGGGTVAARRFRHAVPGTSPEIDDMVAAFGTAMSALTTDLVGWTLQEANRETPSTDTPR</sequence>
<dbReference type="RefSeq" id="WP_034214535.1">
    <property type="nucleotide sequence ID" value="NZ_AVCK01000055.1"/>
</dbReference>
<dbReference type="Pfam" id="PF03886">
    <property type="entry name" value="ABC_trans_aux"/>
    <property type="match status" value="1"/>
</dbReference>
<evidence type="ECO:0000256" key="1">
    <source>
        <dbReference type="SAM" id="SignalP"/>
    </source>
</evidence>
<protein>
    <recommendedName>
        <fullName evidence="2">ABC-type transport auxiliary lipoprotein component domain-containing protein</fullName>
    </recommendedName>
</protein>
<feature type="domain" description="ABC-type transport auxiliary lipoprotein component" evidence="2">
    <location>
        <begin position="31"/>
        <end position="189"/>
    </location>
</feature>
<dbReference type="PROSITE" id="PS51257">
    <property type="entry name" value="PROKAR_LIPOPROTEIN"/>
    <property type="match status" value="1"/>
</dbReference>
<dbReference type="eggNOG" id="COG3218">
    <property type="taxonomic scope" value="Bacteria"/>
</dbReference>
<dbReference type="EMBL" id="AVCK01000055">
    <property type="protein sequence ID" value="KFN41965.1"/>
    <property type="molecule type" value="Genomic_DNA"/>
</dbReference>
<keyword evidence="1" id="KW-0732">Signal</keyword>
<dbReference type="Proteomes" id="UP000029393">
    <property type="component" value="Unassembled WGS sequence"/>
</dbReference>
<reference evidence="3 4" key="1">
    <citation type="submission" date="2013-09" db="EMBL/GenBank/DDBJ databases">
        <title>Genome sequencing of Arenimonas metalli.</title>
        <authorList>
            <person name="Chen F."/>
            <person name="Wang G."/>
        </authorList>
    </citation>
    <scope>NUCLEOTIDE SEQUENCE [LARGE SCALE GENOMIC DNA]</scope>
    <source>
        <strain evidence="3 4">CF5-1</strain>
    </source>
</reference>
<dbReference type="PATRIC" id="fig|1384056.3.peg.2350"/>
<feature type="chain" id="PRO_5013379927" description="ABC-type transport auxiliary lipoprotein component domain-containing protein" evidence="1">
    <location>
        <begin position="16"/>
        <end position="208"/>
    </location>
</feature>